<feature type="compositionally biased region" description="Basic and acidic residues" evidence="1">
    <location>
        <begin position="36"/>
        <end position="46"/>
    </location>
</feature>
<reference evidence="3 4" key="1">
    <citation type="journal article" date="2011" name="J. Bacteriol.">
        <title>Complete genome sequence of Algoriphagus sp. PR1, bacterial prey of a colony-forming choanoflagellate.</title>
        <authorList>
            <person name="Alegado R.A."/>
            <person name="Ferriera S."/>
            <person name="Nusbaum C."/>
            <person name="Young S.K."/>
            <person name="Zeng Q."/>
            <person name="Imamovic A."/>
            <person name="Fairclough S.R."/>
            <person name="King N."/>
        </authorList>
    </citation>
    <scope>NUCLEOTIDE SEQUENCE [LARGE SCALE GENOMIC DNA]</scope>
    <source>
        <strain evidence="3 4">PR1</strain>
    </source>
</reference>
<dbReference type="InterPro" id="IPR025295">
    <property type="entry name" value="eCIS_core_dom"/>
</dbReference>
<name>A3HTB0_9BACT</name>
<dbReference type="eggNOG" id="COG3064">
    <property type="taxonomic scope" value="Bacteria"/>
</dbReference>
<protein>
    <recommendedName>
        <fullName evidence="2">eCIS core domain-containing protein</fullName>
    </recommendedName>
</protein>
<dbReference type="EMBL" id="AAXU02000001">
    <property type="protein sequence ID" value="EAZ83078.1"/>
    <property type="molecule type" value="Genomic_DNA"/>
</dbReference>
<evidence type="ECO:0000313" key="3">
    <source>
        <dbReference type="EMBL" id="EAZ83078.1"/>
    </source>
</evidence>
<comment type="caution">
    <text evidence="3">The sequence shown here is derived from an EMBL/GenBank/DDBJ whole genome shotgun (WGS) entry which is preliminary data.</text>
</comment>
<dbReference type="Pfam" id="PF13699">
    <property type="entry name" value="eCIS_core"/>
    <property type="match status" value="1"/>
</dbReference>
<evidence type="ECO:0000313" key="4">
    <source>
        <dbReference type="Proteomes" id="UP000003919"/>
    </source>
</evidence>
<dbReference type="AlphaFoldDB" id="A3HTB0"/>
<feature type="region of interest" description="Disordered" evidence="1">
    <location>
        <begin position="1"/>
        <end position="184"/>
    </location>
</feature>
<gene>
    <name evidence="3" type="ORF">ALPR1_12695</name>
</gene>
<sequence>MRELKKKHKPELSNNQVSMKSDDQSKDFFGVQAKLETGKPGDKYEQEADAMADKVVNQTSSTDPIQSKGAEEEEVQQKPISESISKVQKQDMKEEEPVQAQEEEEVVQSQEEEEAVQSQEEEEAIQSQEEEEAVQSQEEEEAVQAEEEEEALQTKSEANNLNHQKRANSIETTLNQSKGSGKALDKSIKNEMESGFGADFSQVRIHHDARANDMSKQIHAQAFTHGNDIYFNSGKYQPESQNGKRLLAHELTHTIQQKGMVQRKVQRKWAKNETYKSYDGTTIKADLNLKFKAAVLNKSSNAALNTSGLASAAKSQIENSYQGKLRKKLLGIDVLYDVSTSADIRVINKLTDLNFFEEHLMVVLDDSHPKVKGTYGRGPFYGTIVYLNEKHTPGMISGSDKNTIPHEVGHTAGLKHLMEKRDEAGLLGNLIKKLHHIQNKDNMMWRGGGHPSYSMADADQKLDKTNPDQIDQIKKNLNDKKLNKVDVFSFIDLMKLGN</sequence>
<evidence type="ECO:0000259" key="2">
    <source>
        <dbReference type="Pfam" id="PF13699"/>
    </source>
</evidence>
<accession>A3HTB0</accession>
<dbReference type="Proteomes" id="UP000003919">
    <property type="component" value="Unassembled WGS sequence"/>
</dbReference>
<feature type="domain" description="eCIS core" evidence="2">
    <location>
        <begin position="184"/>
        <end position="259"/>
    </location>
</feature>
<dbReference type="OrthoDB" id="4317910at2"/>
<keyword evidence="4" id="KW-1185">Reference proteome</keyword>
<dbReference type="RefSeq" id="WP_008201026.1">
    <property type="nucleotide sequence ID" value="NZ_CM001023.1"/>
</dbReference>
<dbReference type="STRING" id="388413.ALPR1_12695"/>
<proteinExistence type="predicted"/>
<feature type="compositionally biased region" description="Polar residues" evidence="1">
    <location>
        <begin position="56"/>
        <end position="65"/>
    </location>
</feature>
<feature type="compositionally biased region" description="Polar residues" evidence="1">
    <location>
        <begin position="153"/>
        <end position="179"/>
    </location>
</feature>
<dbReference type="HOGENOM" id="CLU_547069_0_0_10"/>
<organism evidence="3 4">
    <name type="scientific">Algoriphagus machipongonensis</name>
    <dbReference type="NCBI Taxonomy" id="388413"/>
    <lineage>
        <taxon>Bacteria</taxon>
        <taxon>Pseudomonadati</taxon>
        <taxon>Bacteroidota</taxon>
        <taxon>Cytophagia</taxon>
        <taxon>Cytophagales</taxon>
        <taxon>Cyclobacteriaceae</taxon>
        <taxon>Algoriphagus</taxon>
    </lineage>
</organism>
<feature type="compositionally biased region" description="Acidic residues" evidence="1">
    <location>
        <begin position="101"/>
        <end position="151"/>
    </location>
</feature>
<feature type="compositionally biased region" description="Polar residues" evidence="1">
    <location>
        <begin position="78"/>
        <end position="87"/>
    </location>
</feature>
<evidence type="ECO:0000256" key="1">
    <source>
        <dbReference type="SAM" id="MobiDB-lite"/>
    </source>
</evidence>